<feature type="signal peptide" evidence="1">
    <location>
        <begin position="1"/>
        <end position="23"/>
    </location>
</feature>
<dbReference type="Proteomes" id="UP000192578">
    <property type="component" value="Unassembled WGS sequence"/>
</dbReference>
<evidence type="ECO:0000313" key="2">
    <source>
        <dbReference type="EMBL" id="OQV14476.1"/>
    </source>
</evidence>
<gene>
    <name evidence="2" type="ORF">BV898_11318</name>
</gene>
<accession>A0A1W0WGZ5</accession>
<evidence type="ECO:0000256" key="1">
    <source>
        <dbReference type="SAM" id="SignalP"/>
    </source>
</evidence>
<dbReference type="EMBL" id="MTYJ01000104">
    <property type="protein sequence ID" value="OQV14476.1"/>
    <property type="molecule type" value="Genomic_DNA"/>
</dbReference>
<evidence type="ECO:0000313" key="3">
    <source>
        <dbReference type="Proteomes" id="UP000192578"/>
    </source>
</evidence>
<sequence length="251" mass="24447">MLEFKISLLKALQLLSGLSLVIAQFPGASNPYAAGGVYGGAGGPSAYTGLGIDRDSSGQYGLTPDGDLGRTDQAYNPNPYAGSGLLPGGMTGDFSNTLNPYGVQDGMLNGEASGRQMGGASGMMGGASGMGGYGGYGGMGGMSGYGGGGIGGMGGGMGGYGGGYGGASPYAGRDAYGGSGYGGSSYGSGGYGGSSSYSADTSTKASSYKPGPIRPQFGGIFPGSYGGSPFQNGPYLFLIDDGKPYSKPARG</sequence>
<proteinExistence type="predicted"/>
<feature type="chain" id="PRO_5012799981" evidence="1">
    <location>
        <begin position="24"/>
        <end position="251"/>
    </location>
</feature>
<protein>
    <submittedName>
        <fullName evidence="2">Uncharacterized protein</fullName>
    </submittedName>
</protein>
<name>A0A1W0WGZ5_HYPEX</name>
<keyword evidence="1" id="KW-0732">Signal</keyword>
<keyword evidence="3" id="KW-1185">Reference proteome</keyword>
<organism evidence="2 3">
    <name type="scientific">Hypsibius exemplaris</name>
    <name type="common">Freshwater tardigrade</name>
    <dbReference type="NCBI Taxonomy" id="2072580"/>
    <lineage>
        <taxon>Eukaryota</taxon>
        <taxon>Metazoa</taxon>
        <taxon>Ecdysozoa</taxon>
        <taxon>Tardigrada</taxon>
        <taxon>Eutardigrada</taxon>
        <taxon>Parachela</taxon>
        <taxon>Hypsibioidea</taxon>
        <taxon>Hypsibiidae</taxon>
        <taxon>Hypsibius</taxon>
    </lineage>
</organism>
<reference evidence="3" key="1">
    <citation type="submission" date="2017-01" db="EMBL/GenBank/DDBJ databases">
        <title>Comparative genomics of anhydrobiosis in the tardigrade Hypsibius dujardini.</title>
        <authorList>
            <person name="Yoshida Y."/>
            <person name="Koutsovoulos G."/>
            <person name="Laetsch D."/>
            <person name="Stevens L."/>
            <person name="Kumar S."/>
            <person name="Horikawa D."/>
            <person name="Ishino K."/>
            <person name="Komine S."/>
            <person name="Tomita M."/>
            <person name="Blaxter M."/>
            <person name="Arakawa K."/>
        </authorList>
    </citation>
    <scope>NUCLEOTIDE SEQUENCE [LARGE SCALE GENOMIC DNA]</scope>
    <source>
        <strain evidence="3">Z151</strain>
    </source>
</reference>
<dbReference type="AlphaFoldDB" id="A0A1W0WGZ5"/>
<dbReference type="PRINTS" id="PR01228">
    <property type="entry name" value="EGGSHELL"/>
</dbReference>
<comment type="caution">
    <text evidence="2">The sequence shown here is derived from an EMBL/GenBank/DDBJ whole genome shotgun (WGS) entry which is preliminary data.</text>
</comment>